<dbReference type="Pfam" id="PF13041">
    <property type="entry name" value="PPR_2"/>
    <property type="match status" value="1"/>
</dbReference>
<dbReference type="Proteomes" id="UP000604825">
    <property type="component" value="Unassembled WGS sequence"/>
</dbReference>
<accession>A0A811RHV2</accession>
<reference evidence="7" key="1">
    <citation type="submission" date="2020-10" db="EMBL/GenBank/DDBJ databases">
        <authorList>
            <person name="Han B."/>
            <person name="Lu T."/>
            <person name="Zhao Q."/>
            <person name="Huang X."/>
            <person name="Zhao Y."/>
        </authorList>
    </citation>
    <scope>NUCLEOTIDE SEQUENCE</scope>
</reference>
<keyword evidence="3" id="KW-0677">Repeat</keyword>
<evidence type="ECO:0000313" key="7">
    <source>
        <dbReference type="EMBL" id="CAD6269583.1"/>
    </source>
</evidence>
<evidence type="ECO:0000313" key="8">
    <source>
        <dbReference type="Proteomes" id="UP000604825"/>
    </source>
</evidence>
<dbReference type="Gene3D" id="1.25.40.10">
    <property type="entry name" value="Tetratricopeptide repeat domain"/>
    <property type="match status" value="4"/>
</dbReference>
<dbReference type="InterPro" id="IPR002885">
    <property type="entry name" value="PPR_rpt"/>
</dbReference>
<dbReference type="PANTHER" id="PTHR47939:SF13">
    <property type="entry name" value="OS03G0201400 PROTEIN"/>
    <property type="match status" value="1"/>
</dbReference>
<feature type="repeat" description="PPR" evidence="5">
    <location>
        <begin position="244"/>
        <end position="278"/>
    </location>
</feature>
<evidence type="ECO:0000256" key="5">
    <source>
        <dbReference type="PROSITE-ProRule" id="PRU00708"/>
    </source>
</evidence>
<dbReference type="InterPro" id="IPR050667">
    <property type="entry name" value="PPR-containing_protein"/>
</dbReference>
<evidence type="ECO:0000256" key="3">
    <source>
        <dbReference type="ARBA" id="ARBA00022737"/>
    </source>
</evidence>
<protein>
    <recommendedName>
        <fullName evidence="9">Pentatricopeptide repeat-containing protein</fullName>
    </recommendedName>
</protein>
<organism evidence="7 8">
    <name type="scientific">Miscanthus lutarioriparius</name>
    <dbReference type="NCBI Taxonomy" id="422564"/>
    <lineage>
        <taxon>Eukaryota</taxon>
        <taxon>Viridiplantae</taxon>
        <taxon>Streptophyta</taxon>
        <taxon>Embryophyta</taxon>
        <taxon>Tracheophyta</taxon>
        <taxon>Spermatophyta</taxon>
        <taxon>Magnoliopsida</taxon>
        <taxon>Liliopsida</taxon>
        <taxon>Poales</taxon>
        <taxon>Poaceae</taxon>
        <taxon>PACMAD clade</taxon>
        <taxon>Panicoideae</taxon>
        <taxon>Andropogonodae</taxon>
        <taxon>Andropogoneae</taxon>
        <taxon>Saccharinae</taxon>
        <taxon>Miscanthus</taxon>
    </lineage>
</organism>
<comment type="similarity">
    <text evidence="2">Belongs to the endosulfine family.</text>
</comment>
<dbReference type="OrthoDB" id="185373at2759"/>
<proteinExistence type="inferred from homology"/>
<evidence type="ECO:0000256" key="1">
    <source>
        <dbReference type="ARBA" id="ARBA00007626"/>
    </source>
</evidence>
<keyword evidence="4" id="KW-0809">Transit peptide</keyword>
<dbReference type="Pfam" id="PF01535">
    <property type="entry name" value="PPR"/>
    <property type="match status" value="3"/>
</dbReference>
<feature type="repeat" description="PPR" evidence="5">
    <location>
        <begin position="314"/>
        <end position="348"/>
    </location>
</feature>
<feature type="region of interest" description="Disordered" evidence="6">
    <location>
        <begin position="679"/>
        <end position="743"/>
    </location>
</feature>
<sequence>MAARRLLFLQSCRSYSTSASAEDMVISSLRFLPSPTITNPPPIPTILHSTDSPPDPHPALTAMLLSAADRLRGVFLRKPPGRTALHQALSSTGIGAAMALSPDVLANVVNAGELSGAATVTFFDWAVTNSKPPPSVHTCNIVIRALGRKKFFDFLDDAVQIMCRNNIFPDLTTLEIIIDSLVAARHVSRAVEVLSTDQFGFGIGKACHRKEAFTVLIRCLCRRSHVGLASSLLQAARKELLGLDSDVYNDVMGGWARFGSVDKLQEVWTKMQEDGLVPNEVSHCHLIEGLGRAGQTEDALREFENMVHGRYGPTTMAYNALIFNFISVGDLDSCIKYYKDMLEKNCPPNIDTYSKMIKAFLRGRRVADALHMFDDMLVQGVLPNTGMITSFINPLCTFGPPHAALMIYKKSRKAGCVISLKAYKLLLERLAKFGKSGIVLDIWEEMQECGYQPDKEIYEFIVNGLCSVGKVDAAVSVVEESLRNGFCLGRVVCSKLNNKLLEMDKVETTYNLFKKVVLQPTSSGLAIQVEQNRDGGYLIVFVVFDDLILVRWELTGQIMRVFHAFHPSGSVYRPLAGYPKIGLPNRLASQINSFSDHQLKFTMSGMASDDAPAQVSVEGDVSDKKVEEVQDQNEVGGMPSRQEEEAVIKKKYGGILPRKTPLISKDHERAYFDSADWALGKQGGVPNKPKGPLEALRPKLQPTQQNARARRTSYASADSDETLNLSPEDLVPQGELVEDKNKE</sequence>
<dbReference type="PANTHER" id="PTHR47939">
    <property type="entry name" value="MEMBRANE-ASSOCIATED SALT-INDUCIBLE PROTEIN-LIKE"/>
    <property type="match status" value="1"/>
</dbReference>
<evidence type="ECO:0008006" key="9">
    <source>
        <dbReference type="Google" id="ProtNLM"/>
    </source>
</evidence>
<dbReference type="InterPro" id="IPR011990">
    <property type="entry name" value="TPR-like_helical_dom_sf"/>
</dbReference>
<comment type="similarity">
    <text evidence="1">Belongs to the PPR family. P subfamily.</text>
</comment>
<evidence type="ECO:0000256" key="4">
    <source>
        <dbReference type="ARBA" id="ARBA00022946"/>
    </source>
</evidence>
<comment type="caution">
    <text evidence="7">The sequence shown here is derived from an EMBL/GenBank/DDBJ whole genome shotgun (WGS) entry which is preliminary data.</text>
</comment>
<evidence type="ECO:0000256" key="6">
    <source>
        <dbReference type="SAM" id="MobiDB-lite"/>
    </source>
</evidence>
<dbReference type="EMBL" id="CAJGYO010000015">
    <property type="protein sequence ID" value="CAD6269583.1"/>
    <property type="molecule type" value="Genomic_DNA"/>
</dbReference>
<evidence type="ECO:0000256" key="2">
    <source>
        <dbReference type="ARBA" id="ARBA00010520"/>
    </source>
</evidence>
<name>A0A811RHV2_9POAL</name>
<dbReference type="AlphaFoldDB" id="A0A811RHV2"/>
<feature type="repeat" description="PPR" evidence="5">
    <location>
        <begin position="279"/>
        <end position="313"/>
    </location>
</feature>
<dbReference type="Pfam" id="PF04667">
    <property type="entry name" value="Endosulfine"/>
    <property type="match status" value="1"/>
</dbReference>
<dbReference type="NCBIfam" id="TIGR00756">
    <property type="entry name" value="PPR"/>
    <property type="match status" value="2"/>
</dbReference>
<keyword evidence="8" id="KW-1185">Reference proteome</keyword>
<feature type="repeat" description="PPR" evidence="5">
    <location>
        <begin position="349"/>
        <end position="383"/>
    </location>
</feature>
<dbReference type="InterPro" id="IPR006760">
    <property type="entry name" value="Endosulphine"/>
</dbReference>
<dbReference type="PROSITE" id="PS51375">
    <property type="entry name" value="PPR"/>
    <property type="match status" value="6"/>
</dbReference>
<feature type="repeat" description="PPR" evidence="5">
    <location>
        <begin position="454"/>
        <end position="488"/>
    </location>
</feature>
<feature type="repeat" description="PPR" evidence="5">
    <location>
        <begin position="419"/>
        <end position="453"/>
    </location>
</feature>
<gene>
    <name evidence="7" type="ORF">NCGR_LOCUS52887</name>
</gene>